<keyword evidence="1" id="KW-0175">Coiled coil</keyword>
<organism evidence="2 3">
    <name type="scientific">Cryptosporidium canis</name>
    <dbReference type="NCBI Taxonomy" id="195482"/>
    <lineage>
        <taxon>Eukaryota</taxon>
        <taxon>Sar</taxon>
        <taxon>Alveolata</taxon>
        <taxon>Apicomplexa</taxon>
        <taxon>Conoidasida</taxon>
        <taxon>Coccidia</taxon>
        <taxon>Eucoccidiorida</taxon>
        <taxon>Eimeriorina</taxon>
        <taxon>Cryptosporidiidae</taxon>
        <taxon>Cryptosporidium</taxon>
    </lineage>
</organism>
<evidence type="ECO:0000256" key="1">
    <source>
        <dbReference type="SAM" id="Coils"/>
    </source>
</evidence>
<protein>
    <submittedName>
        <fullName evidence="2">Uncharacterized protein</fullName>
    </submittedName>
</protein>
<evidence type="ECO:0000313" key="3">
    <source>
        <dbReference type="Proteomes" id="UP001071777"/>
    </source>
</evidence>
<comment type="caution">
    <text evidence="2">The sequence shown here is derived from an EMBL/GenBank/DDBJ whole genome shotgun (WGS) entry which is preliminary data.</text>
</comment>
<keyword evidence="3" id="KW-1185">Reference proteome</keyword>
<evidence type="ECO:0000313" key="2">
    <source>
        <dbReference type="EMBL" id="KAJ1611278.1"/>
    </source>
</evidence>
<dbReference type="EMBL" id="JAPCXB010000061">
    <property type="protein sequence ID" value="KAJ1611278.1"/>
    <property type="molecule type" value="Genomic_DNA"/>
</dbReference>
<sequence>MEELRTIILKQNEVLKRLEDALSSAINRIEGIEKLYLNSEGSVLLDYETQTLPKVSGIEKSKKKLHPSINCMNESHNFDSNAIVSAPTPQFEINVHSNQSLSFIKNGENSIIYSKANTPDGHIFSMNSRMKYYSNHNTLECNNSFENSNNSLEDNGLDDNQGLSLSRSIKHGNTLENNENDANVSNINKLRFFSARNGLVYDKCQGLSNNFTHKVEINGLNALDNYTCKRTILPNTVGRNIQHNLSSKLYIFDEEDRSNMRPGDPQDLEIAENEFYYLKGHIKRGSASNDQLGNYNLDNCRLFKCLYPPSDHMSSHHVSIHPFGFYINSNISQIEKDKCSIKEIIYHKPSEKIIGYVQIPYNAVLSQHFDCSKNNQPNGHSAKKLEFVDNDSREDNNHLKAEIFTSNYDQFNKKHVYTMGEYPMFYRFFYFQKYPILILRPLI</sequence>
<name>A0ABQ8P9X3_9CRYT</name>
<feature type="coiled-coil region" evidence="1">
    <location>
        <begin position="1"/>
        <end position="35"/>
    </location>
</feature>
<gene>
    <name evidence="2" type="ORF">OJ252_1628</name>
</gene>
<proteinExistence type="predicted"/>
<accession>A0ABQ8P9X3</accession>
<reference evidence="2" key="1">
    <citation type="submission" date="2022-10" db="EMBL/GenBank/DDBJ databases">
        <title>Adaptive evolution leads to modifications in subtelomeric GC content in a zoonotic Cryptosporidium species.</title>
        <authorList>
            <person name="Li J."/>
            <person name="Feng Y."/>
            <person name="Xiao L."/>
        </authorList>
    </citation>
    <scope>NUCLEOTIDE SEQUENCE</scope>
    <source>
        <strain evidence="2">25894</strain>
    </source>
</reference>
<dbReference type="Proteomes" id="UP001071777">
    <property type="component" value="Unassembled WGS sequence"/>
</dbReference>